<sequence>MSSPKMVHEYFQRKLSEWIPQCDLRAYLMFKSSSRPDTSPLQSTDDLRACLMLSLRVYLEGKSNGMNENIFHTNFLNLPCQGVDRGLAKEWREEHKADGPPIHLHQSKFISCKNNNGNMSGTTNSGAFIIGSSKIDQKKDLVDKINAFFKDSSGVKSMKFIEKLRRLNDDSEIISDDNKKFDEEDKDSFSVPNDNDSEYIPRYNWGSDYFTRHYKRTEEKYDIRKHYDKEWIQLAIQTLVNLYKNMDSSLIRTQYEHWFTVALLGTCIDFCLRDIQLGTDIKRIDAPSSSSVNRKNQNRKANTRKRKLVGRKIDGIIYTTDELFEFGAIEGAMSFKGVSDNKYLNEEFKMPKTLRDIYSDLIRAVNYDDQRANKLQVIGILHLGLWIQFVRLWHIITVLVSVYARSLVEEYKEVIEKEDGGNGCCGVSSDVGKIDCNKDFINFENLN</sequence>
<reference evidence="1" key="1">
    <citation type="submission" date="2021-06" db="EMBL/GenBank/DDBJ databases">
        <authorList>
            <person name="Kallberg Y."/>
            <person name="Tangrot J."/>
            <person name="Rosling A."/>
        </authorList>
    </citation>
    <scope>NUCLEOTIDE SEQUENCE</scope>
    <source>
        <strain evidence="1">AZ414A</strain>
    </source>
</reference>
<gene>
    <name evidence="1" type="ORF">DEBURN_LOCUS9156</name>
</gene>
<dbReference type="Proteomes" id="UP000789706">
    <property type="component" value="Unassembled WGS sequence"/>
</dbReference>
<organism evidence="1 2">
    <name type="scientific">Diversispora eburnea</name>
    <dbReference type="NCBI Taxonomy" id="1213867"/>
    <lineage>
        <taxon>Eukaryota</taxon>
        <taxon>Fungi</taxon>
        <taxon>Fungi incertae sedis</taxon>
        <taxon>Mucoromycota</taxon>
        <taxon>Glomeromycotina</taxon>
        <taxon>Glomeromycetes</taxon>
        <taxon>Diversisporales</taxon>
        <taxon>Diversisporaceae</taxon>
        <taxon>Diversispora</taxon>
    </lineage>
</organism>
<keyword evidence="2" id="KW-1185">Reference proteome</keyword>
<dbReference type="AlphaFoldDB" id="A0A9N9G8W3"/>
<comment type="caution">
    <text evidence="1">The sequence shown here is derived from an EMBL/GenBank/DDBJ whole genome shotgun (WGS) entry which is preliminary data.</text>
</comment>
<accession>A0A9N9G8W3</accession>
<dbReference type="EMBL" id="CAJVPK010001616">
    <property type="protein sequence ID" value="CAG8593108.1"/>
    <property type="molecule type" value="Genomic_DNA"/>
</dbReference>
<evidence type="ECO:0000313" key="1">
    <source>
        <dbReference type="EMBL" id="CAG8593108.1"/>
    </source>
</evidence>
<proteinExistence type="predicted"/>
<evidence type="ECO:0000313" key="2">
    <source>
        <dbReference type="Proteomes" id="UP000789706"/>
    </source>
</evidence>
<protein>
    <submittedName>
        <fullName evidence="1">6123_t:CDS:1</fullName>
    </submittedName>
</protein>
<dbReference type="OrthoDB" id="2443848at2759"/>
<name>A0A9N9G8W3_9GLOM</name>